<evidence type="ECO:0000313" key="4">
    <source>
        <dbReference type="EMBL" id="MDW0111438.1"/>
    </source>
</evidence>
<keyword evidence="2" id="KW-0732">Signal</keyword>
<evidence type="ECO:0000256" key="2">
    <source>
        <dbReference type="SAM" id="SignalP"/>
    </source>
</evidence>
<dbReference type="Proteomes" id="UP001280629">
    <property type="component" value="Unassembled WGS sequence"/>
</dbReference>
<keyword evidence="1" id="KW-0472">Membrane</keyword>
<evidence type="ECO:0000256" key="1">
    <source>
        <dbReference type="SAM" id="Phobius"/>
    </source>
</evidence>
<organism evidence="4 5">
    <name type="scientific">Sporosarcina aquimarina</name>
    <dbReference type="NCBI Taxonomy" id="114975"/>
    <lineage>
        <taxon>Bacteria</taxon>
        <taxon>Bacillati</taxon>
        <taxon>Bacillota</taxon>
        <taxon>Bacilli</taxon>
        <taxon>Bacillales</taxon>
        <taxon>Caryophanaceae</taxon>
        <taxon>Sporosarcina</taxon>
    </lineage>
</organism>
<dbReference type="InterPro" id="IPR017853">
    <property type="entry name" value="GH"/>
</dbReference>
<dbReference type="Gene3D" id="2.60.40.1180">
    <property type="entry name" value="Golgi alpha-mannosidase II"/>
    <property type="match status" value="1"/>
</dbReference>
<keyword evidence="1" id="KW-0812">Transmembrane</keyword>
<evidence type="ECO:0000313" key="5">
    <source>
        <dbReference type="Proteomes" id="UP001280629"/>
    </source>
</evidence>
<name>A0ABU4G3A1_9BACL</name>
<protein>
    <submittedName>
        <fullName evidence="4">Alpha-amylase family glycosyl hydrolase</fullName>
    </submittedName>
</protein>
<dbReference type="PANTHER" id="PTHR10357">
    <property type="entry name" value="ALPHA-AMYLASE FAMILY MEMBER"/>
    <property type="match status" value="1"/>
</dbReference>
<proteinExistence type="predicted"/>
<dbReference type="SUPFAM" id="SSF51445">
    <property type="entry name" value="(Trans)glycosidases"/>
    <property type="match status" value="1"/>
</dbReference>
<evidence type="ECO:0000259" key="3">
    <source>
        <dbReference type="SMART" id="SM00642"/>
    </source>
</evidence>
<keyword evidence="5" id="KW-1185">Reference proteome</keyword>
<accession>A0ABU4G3A1</accession>
<feature type="transmembrane region" description="Helical" evidence="1">
    <location>
        <begin position="446"/>
        <end position="467"/>
    </location>
</feature>
<dbReference type="SUPFAM" id="SSF51011">
    <property type="entry name" value="Glycosyl hydrolase domain"/>
    <property type="match status" value="1"/>
</dbReference>
<dbReference type="InterPro" id="IPR013780">
    <property type="entry name" value="Glyco_hydro_b"/>
</dbReference>
<dbReference type="Gene3D" id="3.20.20.80">
    <property type="entry name" value="Glycosidases"/>
    <property type="match status" value="1"/>
</dbReference>
<feature type="signal peptide" evidence="2">
    <location>
        <begin position="1"/>
        <end position="27"/>
    </location>
</feature>
<dbReference type="Pfam" id="PF22026">
    <property type="entry name" value="Alpha-amylase_C_2"/>
    <property type="match status" value="1"/>
</dbReference>
<dbReference type="InterPro" id="IPR006047">
    <property type="entry name" value="GH13_cat_dom"/>
</dbReference>
<dbReference type="InterPro" id="IPR054174">
    <property type="entry name" value="Alpha-amylase-like_C"/>
</dbReference>
<sequence length="483" mass="54491">MNVKRLFSMIIMIPLLLATVLPGVASAKAERGLNDESIYDLLVDRFNNGDGRNDGDSNSQDPSAFNGGDFVGVSLRLQHILDMGFTTVSLGPVFQTASYDGSEVLDYSKLEPHFGTEDDFNSMIDELHDKDVRVIADFPLAGVSKDNKWADKLPSTPGEGDTIDWDPKNADVQRVLQETMVDFVKKYDLDGIRLTKTSGYDTDVLNQFIDALKKASKDLYVLTEEETDAAVDAQPSDESMKALRQSFVKIDPDSSPINQFEKSNPNDLIQFDSLTGPRFTYDIVKERMFPPTRWKVAVTALFTLPGIPVVPYGTEIAVNGKEAPESHPLFNFKTDMELKELIGDMNTLRNQSKTLRSGNFKMLHNENGYMVYKVFDDEETWIIAINNTGETQSYALDPKEIGTKKRLRGVLDGDQIVETEDDQYHVVVDRELAEVYLVKEDKGFNVPYLIASIMVYVLFLSFLWAVWRKGRKARKERKALKNK</sequence>
<reference evidence="4 5" key="1">
    <citation type="submission" date="2023-06" db="EMBL/GenBank/DDBJ databases">
        <title>Sporosarcina sp. nov., isolated from Korean traditional fermented seafood 'Jeotgal'.</title>
        <authorList>
            <person name="Yang A.-I."/>
            <person name="Shin N.-R."/>
        </authorList>
    </citation>
    <scope>NUCLEOTIDE SEQUENCE [LARGE SCALE GENOMIC DNA]</scope>
    <source>
        <strain evidence="4 5">KCTC3840</strain>
    </source>
</reference>
<dbReference type="RefSeq" id="WP_317937099.1">
    <property type="nucleotide sequence ID" value="NZ_JAUBDH010000014.1"/>
</dbReference>
<dbReference type="EMBL" id="JAUBDH010000014">
    <property type="protein sequence ID" value="MDW0111438.1"/>
    <property type="molecule type" value="Genomic_DNA"/>
</dbReference>
<dbReference type="Pfam" id="PF00128">
    <property type="entry name" value="Alpha-amylase"/>
    <property type="match status" value="1"/>
</dbReference>
<dbReference type="GO" id="GO:0016787">
    <property type="term" value="F:hydrolase activity"/>
    <property type="evidence" value="ECO:0007669"/>
    <property type="project" value="UniProtKB-KW"/>
</dbReference>
<comment type="caution">
    <text evidence="4">The sequence shown here is derived from an EMBL/GenBank/DDBJ whole genome shotgun (WGS) entry which is preliminary data.</text>
</comment>
<feature type="chain" id="PRO_5045096718" evidence="2">
    <location>
        <begin position="28"/>
        <end position="483"/>
    </location>
</feature>
<feature type="domain" description="Glycosyl hydrolase family 13 catalytic" evidence="3">
    <location>
        <begin position="40"/>
        <end position="349"/>
    </location>
</feature>
<keyword evidence="1" id="KW-1133">Transmembrane helix</keyword>
<keyword evidence="4" id="KW-0378">Hydrolase</keyword>
<dbReference type="SMART" id="SM00642">
    <property type="entry name" value="Aamy"/>
    <property type="match status" value="1"/>
</dbReference>
<gene>
    <name evidence="4" type="ORF">QT716_15555</name>
</gene>